<dbReference type="RefSeq" id="WP_094449410.1">
    <property type="nucleotide sequence ID" value="NZ_NMVI01000002.1"/>
</dbReference>
<sequence length="137" mass="14203">MSTTSEDGGIVDGFEQTTEEREQEAFEDGTEPGAEGPIGTGVEGADDILEAERQGDDDGIDSADLHPRFAPDEVAAAEQGNRIGDEMASGGDDAAEVAELTGDTLDVDELSDDGIRAVSDVDGLDVATGHVFDDSQE</sequence>
<reference evidence="2 3" key="1">
    <citation type="submission" date="2017-07" db="EMBL/GenBank/DDBJ databases">
        <title>Draft whole genome sequences of clinical Proprionibacteriaceae strains.</title>
        <authorList>
            <person name="Bernier A.-M."/>
            <person name="Bernard K."/>
            <person name="Domingo M.-C."/>
        </authorList>
    </citation>
    <scope>NUCLEOTIDE SEQUENCE [LARGE SCALE GENOMIC DNA]</scope>
    <source>
        <strain evidence="2 3">NML 160184</strain>
    </source>
</reference>
<feature type="region of interest" description="Disordered" evidence="1">
    <location>
        <begin position="1"/>
        <end position="46"/>
    </location>
</feature>
<comment type="caution">
    <text evidence="2">The sequence shown here is derived from an EMBL/GenBank/DDBJ whole genome shotgun (WGS) entry which is preliminary data.</text>
</comment>
<organism evidence="2 3">
    <name type="scientific">Parenemella sanctibonifatiensis</name>
    <dbReference type="NCBI Taxonomy" id="2016505"/>
    <lineage>
        <taxon>Bacteria</taxon>
        <taxon>Bacillati</taxon>
        <taxon>Actinomycetota</taxon>
        <taxon>Actinomycetes</taxon>
        <taxon>Propionibacteriales</taxon>
        <taxon>Propionibacteriaceae</taxon>
        <taxon>Parenemella</taxon>
    </lineage>
</organism>
<dbReference type="Proteomes" id="UP000216533">
    <property type="component" value="Unassembled WGS sequence"/>
</dbReference>
<name>A0A255EJ35_9ACTN</name>
<accession>A0A255EJ35</accession>
<dbReference type="AlphaFoldDB" id="A0A255EJ35"/>
<evidence type="ECO:0000256" key="1">
    <source>
        <dbReference type="SAM" id="MobiDB-lite"/>
    </source>
</evidence>
<proteinExistence type="predicted"/>
<evidence type="ECO:0000313" key="2">
    <source>
        <dbReference type="EMBL" id="OYN91548.1"/>
    </source>
</evidence>
<gene>
    <name evidence="2" type="ORF">CGZ92_00445</name>
</gene>
<dbReference type="EMBL" id="NMVI01000002">
    <property type="protein sequence ID" value="OYN91548.1"/>
    <property type="molecule type" value="Genomic_DNA"/>
</dbReference>
<evidence type="ECO:0000313" key="3">
    <source>
        <dbReference type="Proteomes" id="UP000216533"/>
    </source>
</evidence>
<protein>
    <submittedName>
        <fullName evidence="2">Uncharacterized protein</fullName>
    </submittedName>
</protein>